<keyword evidence="2" id="KW-1185">Reference proteome</keyword>
<accession>A0A5B7KEZ5</accession>
<protein>
    <submittedName>
        <fullName evidence="1">Uncharacterized protein</fullName>
    </submittedName>
</protein>
<evidence type="ECO:0000313" key="1">
    <source>
        <dbReference type="EMBL" id="MPD05354.1"/>
    </source>
</evidence>
<proteinExistence type="predicted"/>
<gene>
    <name evidence="1" type="ORF">E2C01_101093</name>
</gene>
<dbReference type="EMBL" id="VSRR010145580">
    <property type="protein sequence ID" value="MPD05354.1"/>
    <property type="molecule type" value="Genomic_DNA"/>
</dbReference>
<reference evidence="1 2" key="1">
    <citation type="submission" date="2019-05" db="EMBL/GenBank/DDBJ databases">
        <title>Another draft genome of Portunus trituberculatus and its Hox gene families provides insights of decapod evolution.</title>
        <authorList>
            <person name="Jeong J.-H."/>
            <person name="Song I."/>
            <person name="Kim S."/>
            <person name="Choi T."/>
            <person name="Kim D."/>
            <person name="Ryu S."/>
            <person name="Kim W."/>
        </authorList>
    </citation>
    <scope>NUCLEOTIDE SEQUENCE [LARGE SCALE GENOMIC DNA]</scope>
    <source>
        <tissue evidence="1">Muscle</tissue>
    </source>
</reference>
<organism evidence="1 2">
    <name type="scientific">Portunus trituberculatus</name>
    <name type="common">Swimming crab</name>
    <name type="synonym">Neptunus trituberculatus</name>
    <dbReference type="NCBI Taxonomy" id="210409"/>
    <lineage>
        <taxon>Eukaryota</taxon>
        <taxon>Metazoa</taxon>
        <taxon>Ecdysozoa</taxon>
        <taxon>Arthropoda</taxon>
        <taxon>Crustacea</taxon>
        <taxon>Multicrustacea</taxon>
        <taxon>Malacostraca</taxon>
        <taxon>Eumalacostraca</taxon>
        <taxon>Eucarida</taxon>
        <taxon>Decapoda</taxon>
        <taxon>Pleocyemata</taxon>
        <taxon>Brachyura</taxon>
        <taxon>Eubrachyura</taxon>
        <taxon>Portunoidea</taxon>
        <taxon>Portunidae</taxon>
        <taxon>Portuninae</taxon>
        <taxon>Portunus</taxon>
    </lineage>
</organism>
<sequence>MTITNHHHHHHHHYHHHHNHHHLLEATFVRPPVNLHKPLISSFLNPHFAPLAPEIFPRLHLPLSTRGQRAKHNHRNPMILKGSDW</sequence>
<evidence type="ECO:0000313" key="2">
    <source>
        <dbReference type="Proteomes" id="UP000324222"/>
    </source>
</evidence>
<dbReference type="AlphaFoldDB" id="A0A5B7KEZ5"/>
<comment type="caution">
    <text evidence="1">The sequence shown here is derived from an EMBL/GenBank/DDBJ whole genome shotgun (WGS) entry which is preliminary data.</text>
</comment>
<name>A0A5B7KEZ5_PORTR</name>
<dbReference type="Proteomes" id="UP000324222">
    <property type="component" value="Unassembled WGS sequence"/>
</dbReference>